<evidence type="ECO:0000256" key="3">
    <source>
        <dbReference type="ARBA" id="ARBA00022475"/>
    </source>
</evidence>
<keyword evidence="4" id="KW-0723">Serine/threonine-protein kinase</keyword>
<dbReference type="OrthoDB" id="4062651at2759"/>
<dbReference type="SMART" id="SM00220">
    <property type="entry name" value="S_TKc"/>
    <property type="match status" value="1"/>
</dbReference>
<evidence type="ECO:0000256" key="12">
    <source>
        <dbReference type="SAM" id="Phobius"/>
    </source>
</evidence>
<dbReference type="GO" id="GO:0004674">
    <property type="term" value="F:protein serine/threonine kinase activity"/>
    <property type="evidence" value="ECO:0007669"/>
    <property type="project" value="UniProtKB-KW"/>
</dbReference>
<evidence type="ECO:0000256" key="9">
    <source>
        <dbReference type="ARBA" id="ARBA00023136"/>
    </source>
</evidence>
<protein>
    <recommendedName>
        <fullName evidence="13">Protein kinase domain-containing protein</fullName>
    </recommendedName>
</protein>
<dbReference type="GO" id="GO:0005886">
    <property type="term" value="C:plasma membrane"/>
    <property type="evidence" value="ECO:0007669"/>
    <property type="project" value="UniProtKB-SubCell"/>
</dbReference>
<reference evidence="14 15" key="1">
    <citation type="submission" date="2020-10" db="EMBL/GenBank/DDBJ databases">
        <title>Plant Genome Project.</title>
        <authorList>
            <person name="Zhang R.-G."/>
        </authorList>
    </citation>
    <scope>NUCLEOTIDE SEQUENCE [LARGE SCALE GENOMIC DNA]</scope>
    <source>
        <strain evidence="14">FAFU-HL-1</strain>
        <tissue evidence="14">Leaf</tissue>
    </source>
</reference>
<dbReference type="Pfam" id="PF00069">
    <property type="entry name" value="Pkinase"/>
    <property type="match status" value="1"/>
</dbReference>
<comment type="similarity">
    <text evidence="2">Belongs to the protein kinase superfamily. Ser/Thr protein kinase family.</text>
</comment>
<keyword evidence="5" id="KW-0808">Transferase</keyword>
<keyword evidence="3" id="KW-1003">Cell membrane</keyword>
<feature type="compositionally biased region" description="Low complexity" evidence="11">
    <location>
        <begin position="16"/>
        <end position="25"/>
    </location>
</feature>
<feature type="domain" description="Protein kinase" evidence="13">
    <location>
        <begin position="98"/>
        <end position="362"/>
    </location>
</feature>
<evidence type="ECO:0000256" key="2">
    <source>
        <dbReference type="ARBA" id="ARBA00008684"/>
    </source>
</evidence>
<keyword evidence="15" id="KW-1185">Reference proteome</keyword>
<comment type="subcellular location">
    <subcellularLocation>
        <location evidence="1">Cell membrane</location>
        <topology evidence="1">Lipid-anchor</topology>
    </subcellularLocation>
</comment>
<dbReference type="GO" id="GO:0005524">
    <property type="term" value="F:ATP binding"/>
    <property type="evidence" value="ECO:0007669"/>
    <property type="project" value="UniProtKB-KW"/>
</dbReference>
<evidence type="ECO:0000256" key="1">
    <source>
        <dbReference type="ARBA" id="ARBA00004193"/>
    </source>
</evidence>
<evidence type="ECO:0000256" key="4">
    <source>
        <dbReference type="ARBA" id="ARBA00022527"/>
    </source>
</evidence>
<comment type="caution">
    <text evidence="14">The sequence shown here is derived from an EMBL/GenBank/DDBJ whole genome shotgun (WGS) entry which is preliminary data.</text>
</comment>
<keyword evidence="7" id="KW-0418">Kinase</keyword>
<dbReference type="InterPro" id="IPR008271">
    <property type="entry name" value="Ser/Thr_kinase_AS"/>
</dbReference>
<organism evidence="14 15">
    <name type="scientific">Salix dunnii</name>
    <dbReference type="NCBI Taxonomy" id="1413687"/>
    <lineage>
        <taxon>Eukaryota</taxon>
        <taxon>Viridiplantae</taxon>
        <taxon>Streptophyta</taxon>
        <taxon>Embryophyta</taxon>
        <taxon>Tracheophyta</taxon>
        <taxon>Spermatophyta</taxon>
        <taxon>Magnoliopsida</taxon>
        <taxon>eudicotyledons</taxon>
        <taxon>Gunneridae</taxon>
        <taxon>Pentapetalae</taxon>
        <taxon>rosids</taxon>
        <taxon>fabids</taxon>
        <taxon>Malpighiales</taxon>
        <taxon>Salicaceae</taxon>
        <taxon>Saliceae</taxon>
        <taxon>Salix</taxon>
    </lineage>
</organism>
<dbReference type="PANTHER" id="PTHR47985:SF41">
    <property type="entry name" value="SERINE_THREONINE-PROTEIN KINASE PBL5-RELATED"/>
    <property type="match status" value="1"/>
</dbReference>
<accession>A0A835MRT3</accession>
<evidence type="ECO:0000256" key="10">
    <source>
        <dbReference type="ARBA" id="ARBA00023288"/>
    </source>
</evidence>
<dbReference type="Gene3D" id="3.30.200.20">
    <property type="entry name" value="Phosphorylase Kinase, domain 1"/>
    <property type="match status" value="1"/>
</dbReference>
<keyword evidence="12" id="KW-1133">Transmembrane helix</keyword>
<evidence type="ECO:0000256" key="11">
    <source>
        <dbReference type="SAM" id="MobiDB-lite"/>
    </source>
</evidence>
<keyword evidence="10" id="KW-0449">Lipoprotein</keyword>
<feature type="region of interest" description="Disordered" evidence="11">
    <location>
        <begin position="372"/>
        <end position="393"/>
    </location>
</feature>
<keyword evidence="9 12" id="KW-0472">Membrane</keyword>
<evidence type="ECO:0000256" key="7">
    <source>
        <dbReference type="ARBA" id="ARBA00022777"/>
    </source>
</evidence>
<dbReference type="SUPFAM" id="SSF56112">
    <property type="entry name" value="Protein kinase-like (PK-like)"/>
    <property type="match status" value="1"/>
</dbReference>
<dbReference type="Gene3D" id="1.10.510.10">
    <property type="entry name" value="Transferase(Phosphotransferase) domain 1"/>
    <property type="match status" value="1"/>
</dbReference>
<sequence length="393" mass="44270">MGFLCCSGKSSKRSESSSINENNSNIKRKDQTQVTSGTLKMKPYVNNLRKEGEYKDDQLSLDVKNLNIKDEISKDRRSNGKQAQTFTFEELATATGSFKSDCFLGEGGFGKVYKGYLDKINQCPRCSLLAYLHRSLAGLFGIAFSFSLLTFVFYQVLFFYLSTFSLLCYMLSDIPPNRQALDWNTRMKIAAGAAKGLEYLHNEMTPPVIYRDLKCSNILLDEGHHPKLSDFGLAKVGPSGDKTHVSTRVMGTYGYCAPDYAMTGQLTFKSDIYSFGVVLLELITGRKAIDQRKERGEQNLVAWARPMFKDRRNFSYMVDPLLQGHYPVRGLYQALAIAAMCVQEQPNMRPAVSDLVMALNYLASQKYDPHIHSVKDDRSSPSHPGLDKDRTMM</sequence>
<name>A0A835MRT3_9ROSI</name>
<keyword evidence="12" id="KW-0812">Transmembrane</keyword>
<proteinExistence type="inferred from homology"/>
<dbReference type="PROSITE" id="PS00108">
    <property type="entry name" value="PROTEIN_KINASE_ST"/>
    <property type="match status" value="1"/>
</dbReference>
<dbReference type="PROSITE" id="PS50011">
    <property type="entry name" value="PROTEIN_KINASE_DOM"/>
    <property type="match status" value="1"/>
</dbReference>
<feature type="transmembrane region" description="Helical" evidence="12">
    <location>
        <begin position="128"/>
        <end position="146"/>
    </location>
</feature>
<keyword evidence="6" id="KW-0547">Nucleotide-binding</keyword>
<evidence type="ECO:0000256" key="6">
    <source>
        <dbReference type="ARBA" id="ARBA00022741"/>
    </source>
</evidence>
<feature type="region of interest" description="Disordered" evidence="11">
    <location>
        <begin position="1"/>
        <end position="33"/>
    </location>
</feature>
<dbReference type="FunFam" id="1.10.510.10:FF:000032">
    <property type="entry name" value="Serine/threonine-protein kinase PBS1"/>
    <property type="match status" value="1"/>
</dbReference>
<dbReference type="AlphaFoldDB" id="A0A835MRT3"/>
<evidence type="ECO:0000256" key="5">
    <source>
        <dbReference type="ARBA" id="ARBA00022679"/>
    </source>
</evidence>
<dbReference type="PANTHER" id="PTHR47985">
    <property type="entry name" value="OS07G0668900 PROTEIN"/>
    <property type="match status" value="1"/>
</dbReference>
<gene>
    <name evidence="14" type="ORF">SADUNF_Sadunf09G0018200</name>
</gene>
<evidence type="ECO:0000256" key="8">
    <source>
        <dbReference type="ARBA" id="ARBA00022840"/>
    </source>
</evidence>
<evidence type="ECO:0000259" key="13">
    <source>
        <dbReference type="PROSITE" id="PS50011"/>
    </source>
</evidence>
<dbReference type="InterPro" id="IPR011009">
    <property type="entry name" value="Kinase-like_dom_sf"/>
</dbReference>
<dbReference type="InterPro" id="IPR000719">
    <property type="entry name" value="Prot_kinase_dom"/>
</dbReference>
<dbReference type="Proteomes" id="UP000657918">
    <property type="component" value="Unassembled WGS sequence"/>
</dbReference>
<keyword evidence="8" id="KW-0067">ATP-binding</keyword>
<evidence type="ECO:0000313" key="15">
    <source>
        <dbReference type="Proteomes" id="UP000657918"/>
    </source>
</evidence>
<dbReference type="EMBL" id="JADGMS010000009">
    <property type="protein sequence ID" value="KAF9675305.1"/>
    <property type="molecule type" value="Genomic_DNA"/>
</dbReference>
<evidence type="ECO:0000313" key="14">
    <source>
        <dbReference type="EMBL" id="KAF9675305.1"/>
    </source>
</evidence>